<dbReference type="STRING" id="1429043.X474_25700"/>
<keyword evidence="2" id="KW-0238">DNA-binding</keyword>
<dbReference type="SMART" id="SM00347">
    <property type="entry name" value="HTH_MARR"/>
    <property type="match status" value="1"/>
</dbReference>
<evidence type="ECO:0000256" key="3">
    <source>
        <dbReference type="ARBA" id="ARBA00023163"/>
    </source>
</evidence>
<dbReference type="PANTHER" id="PTHR35790">
    <property type="entry name" value="HTH-TYPE TRANSCRIPTIONAL REGULATOR PCHR"/>
    <property type="match status" value="1"/>
</dbReference>
<name>A0A0D2G840_9BACT</name>
<dbReference type="SUPFAM" id="SSF46785">
    <property type="entry name" value="Winged helix' DNA-binding domain"/>
    <property type="match status" value="1"/>
</dbReference>
<reference evidence="5 6" key="1">
    <citation type="submission" date="2013-11" db="EMBL/GenBank/DDBJ databases">
        <title>Metagenomic analysis of a methanogenic consortium involved in long chain n-alkane degradation.</title>
        <authorList>
            <person name="Davidova I.A."/>
            <person name="Callaghan A.V."/>
            <person name="Wawrik B."/>
            <person name="Pruitt S."/>
            <person name="Marks C."/>
            <person name="Duncan K.E."/>
            <person name="Suflita J.M."/>
        </authorList>
    </citation>
    <scope>NUCLEOTIDE SEQUENCE [LARGE SCALE GENOMIC DNA]</scope>
    <source>
        <strain evidence="5 6">SPR</strain>
    </source>
</reference>
<dbReference type="InParanoid" id="A0A0D2G840"/>
<dbReference type="InterPro" id="IPR000835">
    <property type="entry name" value="HTH_MarR-typ"/>
</dbReference>
<keyword evidence="3" id="KW-0804">Transcription</keyword>
<dbReference type="GO" id="GO:0003700">
    <property type="term" value="F:DNA-binding transcription factor activity"/>
    <property type="evidence" value="ECO:0007669"/>
    <property type="project" value="InterPro"/>
</dbReference>
<sequence>MEQKKHKIEDLSWKMNRILNKFYRLETTPIPLEQGVIISHKELHVLQAIGDNKNLNITGLAEYFGVTKSAASQMTSKLVKKGLVNKELSPQSAKEYLLSLTPNGWQAYGLHEEYHTKNTREIERRLKSFNVGQIEDASRIMDQIESVIEERLANG</sequence>
<evidence type="ECO:0000313" key="5">
    <source>
        <dbReference type="EMBL" id="KIX11112.1"/>
    </source>
</evidence>
<dbReference type="OrthoDB" id="5422630at2"/>
<organism evidence="5 6">
    <name type="scientific">Dethiosulfatarculus sandiegensis</name>
    <dbReference type="NCBI Taxonomy" id="1429043"/>
    <lineage>
        <taxon>Bacteria</taxon>
        <taxon>Pseudomonadati</taxon>
        <taxon>Thermodesulfobacteriota</taxon>
        <taxon>Desulfarculia</taxon>
        <taxon>Desulfarculales</taxon>
        <taxon>Desulfarculaceae</taxon>
        <taxon>Dethiosulfatarculus</taxon>
    </lineage>
</organism>
<dbReference type="PANTHER" id="PTHR35790:SF4">
    <property type="entry name" value="HTH-TYPE TRANSCRIPTIONAL REGULATOR PCHR"/>
    <property type="match status" value="1"/>
</dbReference>
<feature type="domain" description="HTH marR-type" evidence="4">
    <location>
        <begin position="1"/>
        <end position="146"/>
    </location>
</feature>
<keyword evidence="1" id="KW-0805">Transcription regulation</keyword>
<dbReference type="Proteomes" id="UP000032233">
    <property type="component" value="Unassembled WGS sequence"/>
</dbReference>
<protein>
    <submittedName>
        <fullName evidence="5">MarR family transcriptional regulator</fullName>
    </submittedName>
</protein>
<dbReference type="Gene3D" id="1.10.10.10">
    <property type="entry name" value="Winged helix-like DNA-binding domain superfamily/Winged helix DNA-binding domain"/>
    <property type="match status" value="1"/>
</dbReference>
<evidence type="ECO:0000259" key="4">
    <source>
        <dbReference type="PROSITE" id="PS50995"/>
    </source>
</evidence>
<gene>
    <name evidence="5" type="ORF">X474_25700</name>
</gene>
<proteinExistence type="predicted"/>
<evidence type="ECO:0000256" key="2">
    <source>
        <dbReference type="ARBA" id="ARBA00023125"/>
    </source>
</evidence>
<evidence type="ECO:0000313" key="6">
    <source>
        <dbReference type="Proteomes" id="UP000032233"/>
    </source>
</evidence>
<dbReference type="Pfam" id="PF01047">
    <property type="entry name" value="MarR"/>
    <property type="match status" value="1"/>
</dbReference>
<evidence type="ECO:0000256" key="1">
    <source>
        <dbReference type="ARBA" id="ARBA00023015"/>
    </source>
</evidence>
<dbReference type="InterPro" id="IPR036388">
    <property type="entry name" value="WH-like_DNA-bd_sf"/>
</dbReference>
<dbReference type="PROSITE" id="PS50995">
    <property type="entry name" value="HTH_MARR_2"/>
    <property type="match status" value="1"/>
</dbReference>
<dbReference type="EMBL" id="AZAC01000067">
    <property type="protein sequence ID" value="KIX11112.1"/>
    <property type="molecule type" value="Genomic_DNA"/>
</dbReference>
<keyword evidence="6" id="KW-1185">Reference proteome</keyword>
<dbReference type="InterPro" id="IPR052067">
    <property type="entry name" value="Metal_resp_HTH_trans_reg"/>
</dbReference>
<dbReference type="GO" id="GO:0003677">
    <property type="term" value="F:DNA binding"/>
    <property type="evidence" value="ECO:0007669"/>
    <property type="project" value="UniProtKB-KW"/>
</dbReference>
<dbReference type="InterPro" id="IPR036390">
    <property type="entry name" value="WH_DNA-bd_sf"/>
</dbReference>
<dbReference type="AlphaFoldDB" id="A0A0D2G840"/>
<accession>A0A0D2G840</accession>
<comment type="caution">
    <text evidence="5">The sequence shown here is derived from an EMBL/GenBank/DDBJ whole genome shotgun (WGS) entry which is preliminary data.</text>
</comment>